<organism evidence="2 3">
    <name type="scientific">Metallosphaera tengchongensis</name>
    <dbReference type="NCBI Taxonomy" id="1532350"/>
    <lineage>
        <taxon>Archaea</taxon>
        <taxon>Thermoproteota</taxon>
        <taxon>Thermoprotei</taxon>
        <taxon>Sulfolobales</taxon>
        <taxon>Sulfolobaceae</taxon>
        <taxon>Metallosphaera</taxon>
    </lineage>
</organism>
<feature type="transmembrane region" description="Helical" evidence="1">
    <location>
        <begin position="90"/>
        <end position="108"/>
    </location>
</feature>
<keyword evidence="1" id="KW-1133">Transmembrane helix</keyword>
<feature type="transmembrane region" description="Helical" evidence="1">
    <location>
        <begin position="23"/>
        <end position="56"/>
    </location>
</feature>
<dbReference type="GeneID" id="55641663"/>
<keyword evidence="1" id="KW-0472">Membrane</keyword>
<keyword evidence="3" id="KW-1185">Reference proteome</keyword>
<sequence>MTTTSHASYTEERPLATKREVIISSIFLVLGSLIAIISFFPLFLIIIPLSLSILLFREWKMVRNLKELKERGIIEFEPKYRTNRREANRSLFVVISLIATPMILAEFMPPLPWLSLTMAFVMAWPLSNICEVVLQLWIERTTRRRIRKFYKWVALGKETLMKEYGWKLEGIE</sequence>
<proteinExistence type="predicted"/>
<dbReference type="RefSeq" id="WP_174630836.1">
    <property type="nucleotide sequence ID" value="NZ_CP049074.1"/>
</dbReference>
<feature type="transmembrane region" description="Helical" evidence="1">
    <location>
        <begin position="114"/>
        <end position="138"/>
    </location>
</feature>
<dbReference type="OrthoDB" id="34677at2157"/>
<evidence type="ECO:0000313" key="2">
    <source>
        <dbReference type="EMBL" id="QKR00137.1"/>
    </source>
</evidence>
<dbReference type="EMBL" id="CP049074">
    <property type="protein sequence ID" value="QKR00137.1"/>
    <property type="molecule type" value="Genomic_DNA"/>
</dbReference>
<dbReference type="KEGG" id="mten:GWK48_06895"/>
<reference evidence="2 3" key="1">
    <citation type="submission" date="2020-02" db="EMBL/GenBank/DDBJ databases">
        <title>Comparative genome analysis reveals the metabolism and evolution of the thermophilic archaeal genus Metallosphaera.</title>
        <authorList>
            <person name="Jiang C."/>
        </authorList>
    </citation>
    <scope>NUCLEOTIDE SEQUENCE [LARGE SCALE GENOMIC DNA]</scope>
    <source>
        <strain evidence="2 3">Ric-A</strain>
    </source>
</reference>
<dbReference type="AlphaFoldDB" id="A0A6N0NVA9"/>
<gene>
    <name evidence="2" type="ORF">GWK48_06895</name>
</gene>
<protein>
    <submittedName>
        <fullName evidence="2">Uncharacterized protein</fullName>
    </submittedName>
</protein>
<dbReference type="Proteomes" id="UP000509301">
    <property type="component" value="Chromosome"/>
</dbReference>
<accession>A0A6N0NVA9</accession>
<evidence type="ECO:0000256" key="1">
    <source>
        <dbReference type="SAM" id="Phobius"/>
    </source>
</evidence>
<name>A0A6N0NVA9_9CREN</name>
<evidence type="ECO:0000313" key="3">
    <source>
        <dbReference type="Proteomes" id="UP000509301"/>
    </source>
</evidence>
<keyword evidence="1" id="KW-0812">Transmembrane</keyword>